<comment type="caution">
    <text evidence="1">The sequence shown here is derived from an EMBL/GenBank/DDBJ whole genome shotgun (WGS) entry which is preliminary data.</text>
</comment>
<evidence type="ECO:0000313" key="2">
    <source>
        <dbReference type="Proteomes" id="UP000290540"/>
    </source>
</evidence>
<dbReference type="AlphaFoldDB" id="A0A4Q2V1E7"/>
<dbReference type="Proteomes" id="UP000290540">
    <property type="component" value="Unassembled WGS sequence"/>
</dbReference>
<protein>
    <submittedName>
        <fullName evidence="1">Uncharacterized protein</fullName>
    </submittedName>
</protein>
<proteinExistence type="predicted"/>
<name>A0A4Q2V1E7_FUSOX</name>
<reference evidence="1 2" key="1">
    <citation type="submission" date="2016-12" db="EMBL/GenBank/DDBJ databases">
        <title>Draft genome sequence of Fusarium oxysporum causing rot on Narcissus.</title>
        <authorList>
            <person name="Armitage A.D."/>
            <person name="Taylor A."/>
            <person name="Clarkson J.P."/>
            <person name="Harrison R.J."/>
            <person name="Jackson A.C."/>
        </authorList>
    </citation>
    <scope>NUCLEOTIDE SEQUENCE [LARGE SCALE GENOMIC DNA]</scope>
    <source>
        <strain evidence="1 2">N139</strain>
    </source>
</reference>
<sequence length="144" mass="15308">MVDFKGLRRILYDLSVGFAEADKAFGAVVQAAVNIRDEYVLGEMSSLAFGVQGQCTGVALKDGRTLCGRTMSPRLEFIKTPFWSRVSQVNTEGLEILQVVPVEMYAGAQGTILITPDITSGVESSGALAAGHQGAIVVPSSQNR</sequence>
<accession>A0A4Q2V1E7</accession>
<dbReference type="EMBL" id="MQTW01000331">
    <property type="protein sequence ID" value="RYC80701.1"/>
    <property type="molecule type" value="Genomic_DNA"/>
</dbReference>
<organism evidence="1 2">
    <name type="scientific">Fusarium oxysporum f. sp. narcissi</name>
    <dbReference type="NCBI Taxonomy" id="451672"/>
    <lineage>
        <taxon>Eukaryota</taxon>
        <taxon>Fungi</taxon>
        <taxon>Dikarya</taxon>
        <taxon>Ascomycota</taxon>
        <taxon>Pezizomycotina</taxon>
        <taxon>Sordariomycetes</taxon>
        <taxon>Hypocreomycetidae</taxon>
        <taxon>Hypocreales</taxon>
        <taxon>Nectriaceae</taxon>
        <taxon>Fusarium</taxon>
        <taxon>Fusarium oxysporum species complex</taxon>
    </lineage>
</organism>
<evidence type="ECO:0000313" key="1">
    <source>
        <dbReference type="EMBL" id="RYC80701.1"/>
    </source>
</evidence>
<gene>
    <name evidence="1" type="ORF">BFJ63_vAg16398</name>
</gene>